<feature type="domain" description="DUF305" evidence="2">
    <location>
        <begin position="93"/>
        <end position="152"/>
    </location>
</feature>
<name>A0ABW3T238_9CAUL</name>
<evidence type="ECO:0000256" key="1">
    <source>
        <dbReference type="SAM" id="Phobius"/>
    </source>
</evidence>
<reference evidence="4" key="1">
    <citation type="journal article" date="2019" name="Int. J. Syst. Evol. Microbiol.">
        <title>The Global Catalogue of Microorganisms (GCM) 10K type strain sequencing project: providing services to taxonomists for standard genome sequencing and annotation.</title>
        <authorList>
            <consortium name="The Broad Institute Genomics Platform"/>
            <consortium name="The Broad Institute Genome Sequencing Center for Infectious Disease"/>
            <person name="Wu L."/>
            <person name="Ma J."/>
        </authorList>
    </citation>
    <scope>NUCLEOTIDE SEQUENCE [LARGE SCALE GENOMIC DNA]</scope>
    <source>
        <strain evidence="4">CCUG 55074</strain>
    </source>
</reference>
<keyword evidence="1" id="KW-0812">Transmembrane</keyword>
<evidence type="ECO:0000313" key="4">
    <source>
        <dbReference type="Proteomes" id="UP001597216"/>
    </source>
</evidence>
<feature type="transmembrane region" description="Helical" evidence="1">
    <location>
        <begin position="12"/>
        <end position="32"/>
    </location>
</feature>
<gene>
    <name evidence="3" type="ORF">ACFQ27_10575</name>
</gene>
<accession>A0ABW3T238</accession>
<dbReference type="EMBL" id="JBHTLQ010000020">
    <property type="protein sequence ID" value="MFD1191025.1"/>
    <property type="molecule type" value="Genomic_DNA"/>
</dbReference>
<feature type="transmembrane region" description="Helical" evidence="1">
    <location>
        <begin position="44"/>
        <end position="62"/>
    </location>
</feature>
<keyword evidence="1" id="KW-1133">Transmembrane helix</keyword>
<evidence type="ECO:0000313" key="3">
    <source>
        <dbReference type="EMBL" id="MFD1191025.1"/>
    </source>
</evidence>
<dbReference type="InterPro" id="IPR012347">
    <property type="entry name" value="Ferritin-like"/>
</dbReference>
<dbReference type="InterPro" id="IPR005183">
    <property type="entry name" value="DUF305_CopM-like"/>
</dbReference>
<protein>
    <submittedName>
        <fullName evidence="3">DUF305 domain-containing protein</fullName>
    </submittedName>
</protein>
<keyword evidence="1" id="KW-0472">Membrane</keyword>
<dbReference type="Proteomes" id="UP001597216">
    <property type="component" value="Unassembled WGS sequence"/>
</dbReference>
<evidence type="ECO:0000259" key="2">
    <source>
        <dbReference type="Pfam" id="PF03713"/>
    </source>
</evidence>
<sequence length="155" mass="17785">MDRQMMQHHYKMLALNLALSFVIMYVAMFAMISSWGEFVQNINFFYMALVMWAPMAVVMLLTMKSMYKNTKLNLLLYVAFAMVFVLSFAGIRAQGFVGDRQFVRSMIPHHSGAILMCSQAPIKDAEIRELCFGPNGIVESQKREIAQMKAILKRL</sequence>
<proteinExistence type="predicted"/>
<organism evidence="3 4">
    <name type="scientific">Phenylobacterium conjunctum</name>
    <dbReference type="NCBI Taxonomy" id="1298959"/>
    <lineage>
        <taxon>Bacteria</taxon>
        <taxon>Pseudomonadati</taxon>
        <taxon>Pseudomonadota</taxon>
        <taxon>Alphaproteobacteria</taxon>
        <taxon>Caulobacterales</taxon>
        <taxon>Caulobacteraceae</taxon>
        <taxon>Phenylobacterium</taxon>
    </lineage>
</organism>
<dbReference type="RefSeq" id="WP_272886651.1">
    <property type="nucleotide sequence ID" value="NZ_JBHTLQ010000020.1"/>
</dbReference>
<comment type="caution">
    <text evidence="3">The sequence shown here is derived from an EMBL/GenBank/DDBJ whole genome shotgun (WGS) entry which is preliminary data.</text>
</comment>
<keyword evidence="4" id="KW-1185">Reference proteome</keyword>
<dbReference type="Pfam" id="PF03713">
    <property type="entry name" value="DUF305"/>
    <property type="match status" value="1"/>
</dbReference>
<dbReference type="Gene3D" id="1.20.1260.10">
    <property type="match status" value="1"/>
</dbReference>
<feature type="transmembrane region" description="Helical" evidence="1">
    <location>
        <begin position="74"/>
        <end position="91"/>
    </location>
</feature>